<organism evidence="2 3">
    <name type="scientific">Klebsiella phage Oda</name>
    <dbReference type="NCBI Taxonomy" id="3018522"/>
    <lineage>
        <taxon>Viruses</taxon>
        <taxon>Duplodnaviria</taxon>
        <taxon>Heunggongvirae</taxon>
        <taxon>Uroviricota</taxon>
        <taxon>Caudoviricetes</taxon>
        <taxon>Autographivirales</taxon>
        <taxon>Autotranscriptaviridae</taxon>
        <taxon>Studiervirinae</taxon>
        <taxon>Przondovirus</taxon>
        <taxon>Przondovirus oda</taxon>
    </lineage>
</organism>
<gene>
    <name evidence="2" type="ORF">NSUAAKTH_0001</name>
</gene>
<sequence length="42" mass="4850">MGLVGKPWVILYVVVRVTLGYYMLMSLCPYLLALFKYPLSHT</sequence>
<evidence type="ECO:0000256" key="1">
    <source>
        <dbReference type="SAM" id="Phobius"/>
    </source>
</evidence>
<dbReference type="Proteomes" id="UP001219006">
    <property type="component" value="Segment"/>
</dbReference>
<dbReference type="EMBL" id="OQ579023">
    <property type="protein sequence ID" value="WEU80105.1"/>
    <property type="molecule type" value="Genomic_DNA"/>
</dbReference>
<evidence type="ECO:0000313" key="2">
    <source>
        <dbReference type="EMBL" id="WEU80105.1"/>
    </source>
</evidence>
<feature type="transmembrane region" description="Helical" evidence="1">
    <location>
        <begin position="20"/>
        <end position="39"/>
    </location>
</feature>
<proteinExistence type="predicted"/>
<keyword evidence="1" id="KW-0472">Membrane</keyword>
<protein>
    <submittedName>
        <fullName evidence="2">Uncharacterized protein</fullName>
    </submittedName>
</protein>
<keyword evidence="3" id="KW-1185">Reference proteome</keyword>
<accession>A0AAF0IFS8</accession>
<reference evidence="2 3" key="1">
    <citation type="submission" date="2023-03" db="EMBL/GenBank/DDBJ databases">
        <title>A hybrid and poly-polish workflow for the complete and accurate assembly of phage genomes: a case study of ten przondoviruses.</title>
        <authorList>
            <person name="Elek C.K.A."/>
            <person name="Adriaenssens E.M."/>
        </authorList>
    </citation>
    <scope>NUCLEOTIDE SEQUENCE [LARGE SCALE GENOMIC DNA]</scope>
</reference>
<dbReference type="GeneID" id="98576504"/>
<keyword evidence="1" id="KW-0812">Transmembrane</keyword>
<keyword evidence="1" id="KW-1133">Transmembrane helix</keyword>
<name>A0AAF0IFS8_9CAUD</name>
<evidence type="ECO:0000313" key="3">
    <source>
        <dbReference type="Proteomes" id="UP001219006"/>
    </source>
</evidence>
<dbReference type="RefSeq" id="YP_011108693.1">
    <property type="nucleotide sequence ID" value="NC_092455.1"/>
</dbReference>